<evidence type="ECO:0000313" key="6">
    <source>
        <dbReference type="Proteomes" id="UP000266376"/>
    </source>
</evidence>
<dbReference type="Proteomes" id="UP000261208">
    <property type="component" value="Unassembled WGS sequence"/>
</dbReference>
<dbReference type="EMBL" id="QSQQ01000005">
    <property type="protein sequence ID" value="RGK49216.1"/>
    <property type="molecule type" value="Genomic_DNA"/>
</dbReference>
<comment type="caution">
    <text evidence="2">The sequence shown here is derived from an EMBL/GenBank/DDBJ whole genome shotgun (WGS) entry which is preliminary data.</text>
</comment>
<gene>
    <name evidence="3" type="ORF">DWV67_12145</name>
    <name evidence="2" type="ORF">DXD10_05585</name>
    <name evidence="1" type="ORF">DXD84_11815</name>
</gene>
<dbReference type="GeneID" id="303257640"/>
<dbReference type="AlphaFoldDB" id="A0A3E4MIA0"/>
<evidence type="ECO:0000313" key="2">
    <source>
        <dbReference type="EMBL" id="RGK49216.1"/>
    </source>
</evidence>
<dbReference type="EMBL" id="QSOI01000016">
    <property type="protein sequence ID" value="RGI82258.1"/>
    <property type="molecule type" value="Genomic_DNA"/>
</dbReference>
<dbReference type="Pfam" id="PF12668">
    <property type="entry name" value="DUF3791"/>
    <property type="match status" value="1"/>
</dbReference>
<dbReference type="InterPro" id="IPR024269">
    <property type="entry name" value="DUF3791"/>
</dbReference>
<sequence length="72" mass="8431">MCEKKELSFSIFMLYSLADKWKMSPAKVYKILNSTGILDNYIIKCYDVLHTQGKEYLVEDITDYVREKGVNV</sequence>
<proteinExistence type="predicted"/>
<protein>
    <submittedName>
        <fullName evidence="2">DUF3791 domain-containing protein</fullName>
    </submittedName>
</protein>
<evidence type="ECO:0000313" key="3">
    <source>
        <dbReference type="EMBL" id="RGW51315.1"/>
    </source>
</evidence>
<dbReference type="EMBL" id="QSAJ01000032">
    <property type="protein sequence ID" value="RGW51315.1"/>
    <property type="molecule type" value="Genomic_DNA"/>
</dbReference>
<dbReference type="Proteomes" id="UP000260664">
    <property type="component" value="Unassembled WGS sequence"/>
</dbReference>
<evidence type="ECO:0000313" key="1">
    <source>
        <dbReference type="EMBL" id="RGI82258.1"/>
    </source>
</evidence>
<evidence type="ECO:0000313" key="4">
    <source>
        <dbReference type="Proteomes" id="UP000260664"/>
    </source>
</evidence>
<dbReference type="Proteomes" id="UP000266376">
    <property type="component" value="Unassembled WGS sequence"/>
</dbReference>
<dbReference type="RefSeq" id="WP_081019526.1">
    <property type="nucleotide sequence ID" value="NZ_JAJBNI010000072.1"/>
</dbReference>
<reference evidence="4 5" key="1">
    <citation type="submission" date="2018-08" db="EMBL/GenBank/DDBJ databases">
        <title>A genome reference for cultivated species of the human gut microbiota.</title>
        <authorList>
            <person name="Zou Y."/>
            <person name="Xue W."/>
            <person name="Luo G."/>
        </authorList>
    </citation>
    <scope>NUCLEOTIDE SEQUENCE [LARGE SCALE GENOMIC DNA]</scope>
    <source>
        <strain evidence="3 6">AF12-11</strain>
        <strain evidence="2 5">TF11-11</strain>
        <strain evidence="1 4">TM09-19AC</strain>
    </source>
</reference>
<organism evidence="2 5">
    <name type="scientific">Dorea formicigenerans</name>
    <dbReference type="NCBI Taxonomy" id="39486"/>
    <lineage>
        <taxon>Bacteria</taxon>
        <taxon>Bacillati</taxon>
        <taxon>Bacillota</taxon>
        <taxon>Clostridia</taxon>
        <taxon>Lachnospirales</taxon>
        <taxon>Lachnospiraceae</taxon>
        <taxon>Dorea</taxon>
    </lineage>
</organism>
<accession>A0A3E4MIA0</accession>
<evidence type="ECO:0000313" key="5">
    <source>
        <dbReference type="Proteomes" id="UP000261208"/>
    </source>
</evidence>
<name>A0A3E4MIA0_9FIRM</name>